<dbReference type="SUPFAM" id="SSF53756">
    <property type="entry name" value="UDP-Glycosyltransferase/glycogen phosphorylase"/>
    <property type="match status" value="1"/>
</dbReference>
<comment type="pathway">
    <text evidence="2 12">Bacterial outer membrane biogenesis; LPS core biosynthesis.</text>
</comment>
<feature type="domain" description="3-deoxy-D-manno-octulosonic-acid transferase N-terminal" evidence="13">
    <location>
        <begin position="51"/>
        <end position="226"/>
    </location>
</feature>
<dbReference type="GO" id="GO:0009245">
    <property type="term" value="P:lipid A biosynthetic process"/>
    <property type="evidence" value="ECO:0007669"/>
    <property type="project" value="TreeGrafter"/>
</dbReference>
<evidence type="ECO:0000259" key="13">
    <source>
        <dbReference type="Pfam" id="PF04413"/>
    </source>
</evidence>
<dbReference type="FunFam" id="3.40.50.2000:FF:000032">
    <property type="entry name" value="3-deoxy-D-manno-octulosonic acid transferase"/>
    <property type="match status" value="1"/>
</dbReference>
<feature type="active site" description="Proton acceptor" evidence="10">
    <location>
        <position position="76"/>
    </location>
</feature>
<dbReference type="AlphaFoldDB" id="A0A8B0SDQ4"/>
<dbReference type="Proteomes" id="UP000664466">
    <property type="component" value="Unassembled WGS sequence"/>
</dbReference>
<comment type="function">
    <text evidence="12">Involved in lipopolysaccharide (LPS) biosynthesis. Catalyzes the transfer of 3-deoxy-D-manno-octulosonate (Kdo) residue(s) from CMP-Kdo to lipid IV(A), the tetraacyldisaccharide-1,4'-bisphosphate precursor of lipid A.</text>
</comment>
<keyword evidence="6 12" id="KW-0808">Transferase</keyword>
<reference evidence="14 16" key="1">
    <citation type="submission" date="2021-03" db="EMBL/GenBank/DDBJ databases">
        <title>Draft genome and methylome analysis of Thiotrix fructosivoruns ATCC 49748.</title>
        <authorList>
            <person name="Fomenkov A."/>
            <person name="Grabovich M.Y."/>
            <person name="Roberts R.J."/>
        </authorList>
    </citation>
    <scope>NUCLEOTIDE SEQUENCE [LARGE SCALE GENOMIC DNA]</scope>
    <source>
        <strain evidence="14 16">ATCC 49748</strain>
    </source>
</reference>
<evidence type="ECO:0000313" key="15">
    <source>
        <dbReference type="EMBL" id="QTX09321.1"/>
    </source>
</evidence>
<dbReference type="PANTHER" id="PTHR42755">
    <property type="entry name" value="3-DEOXY-MANNO-OCTULOSONATE CYTIDYLYLTRANSFERASE"/>
    <property type="match status" value="1"/>
</dbReference>
<comment type="similarity">
    <text evidence="3">Belongs to the glycosyltransferase group 1 family. Glycosyltransferase 30 subfamily.</text>
</comment>
<evidence type="ECO:0000256" key="4">
    <source>
        <dbReference type="ARBA" id="ARBA00012621"/>
    </source>
</evidence>
<dbReference type="GO" id="GO:0043842">
    <property type="term" value="F:Kdo transferase activity"/>
    <property type="evidence" value="ECO:0007669"/>
    <property type="project" value="UniProtKB-EC"/>
</dbReference>
<evidence type="ECO:0000313" key="16">
    <source>
        <dbReference type="Proteomes" id="UP000664466"/>
    </source>
</evidence>
<accession>A0A8B0SDQ4</accession>
<evidence type="ECO:0000313" key="14">
    <source>
        <dbReference type="EMBL" id="MBO0614483.1"/>
    </source>
</evidence>
<gene>
    <name evidence="15" type="primary">waaA</name>
    <name evidence="15" type="ORF">J1836_011785</name>
    <name evidence="14" type="ORF">J1836_16395</name>
</gene>
<dbReference type="EC" id="2.4.99.12" evidence="4 12"/>
<evidence type="ECO:0000256" key="2">
    <source>
        <dbReference type="ARBA" id="ARBA00004713"/>
    </source>
</evidence>
<keyword evidence="12" id="KW-0812">Transmembrane</keyword>
<evidence type="ECO:0000256" key="1">
    <source>
        <dbReference type="ARBA" id="ARBA00004388"/>
    </source>
</evidence>
<comment type="subcellular location">
    <subcellularLocation>
        <location evidence="1">Cell inner membrane</location>
        <topology evidence="1">Single-pass membrane protein</topology>
        <orientation evidence="1">Cytoplasmic side</orientation>
    </subcellularLocation>
    <subcellularLocation>
        <location evidence="12">Cell membrane</location>
    </subcellularLocation>
</comment>
<evidence type="ECO:0000256" key="6">
    <source>
        <dbReference type="ARBA" id="ARBA00022679"/>
    </source>
</evidence>
<dbReference type="InterPro" id="IPR039901">
    <property type="entry name" value="Kdotransferase"/>
</dbReference>
<name>A0A8B0SDQ4_9GAMM</name>
<keyword evidence="12" id="KW-1133">Transmembrane helix</keyword>
<keyword evidence="12" id="KW-0472">Membrane</keyword>
<protein>
    <recommendedName>
        <fullName evidence="5 12">3-deoxy-D-manno-octulosonic acid transferase</fullName>
        <shortName evidence="12">Kdo transferase</shortName>
        <ecNumber evidence="4 12">2.4.99.12</ecNumber>
    </recommendedName>
    <alternativeName>
        <fullName evidence="8 12">Lipid IV(A) 3-deoxy-D-manno-octulosonic acid transferase</fullName>
    </alternativeName>
</protein>
<proteinExistence type="inferred from homology"/>
<keyword evidence="15" id="KW-0328">Glycosyltransferase</keyword>
<evidence type="ECO:0000256" key="5">
    <source>
        <dbReference type="ARBA" id="ARBA00019077"/>
    </source>
</evidence>
<evidence type="ECO:0000256" key="12">
    <source>
        <dbReference type="RuleBase" id="RU365103"/>
    </source>
</evidence>
<feature type="site" description="Transition state stabilizer" evidence="11">
    <location>
        <position position="224"/>
    </location>
</feature>
<dbReference type="UniPathway" id="UPA00958"/>
<dbReference type="FunFam" id="3.40.50.11720:FF:000001">
    <property type="entry name" value="3-deoxy-D-manno-octulosonic acid transferase"/>
    <property type="match status" value="1"/>
</dbReference>
<comment type="catalytic activity">
    <reaction evidence="9 12">
        <text>lipid IVA (E. coli) + CMP-3-deoxy-beta-D-manno-octulosonate = alpha-Kdo-(2-&gt;6)-lipid IVA (E. coli) + CMP + H(+)</text>
        <dbReference type="Rhea" id="RHEA:28066"/>
        <dbReference type="ChEBI" id="CHEBI:15378"/>
        <dbReference type="ChEBI" id="CHEBI:58603"/>
        <dbReference type="ChEBI" id="CHEBI:60364"/>
        <dbReference type="ChEBI" id="CHEBI:60377"/>
        <dbReference type="ChEBI" id="CHEBI:85987"/>
        <dbReference type="EC" id="2.4.99.12"/>
    </reaction>
</comment>
<reference evidence="15" key="2">
    <citation type="submission" date="2021-04" db="EMBL/GenBank/DDBJ databases">
        <title>Complete Genome and methylome analysis of Thiothrix fructosivorans ATCC 49748.</title>
        <authorList>
            <person name="Fomenkov A."/>
            <person name="Sun L."/>
            <person name="Vincze T."/>
            <person name="Grabovich M.Y."/>
            <person name="Roberts R.J."/>
        </authorList>
    </citation>
    <scope>NUCLEOTIDE SEQUENCE</scope>
    <source>
        <strain evidence="15">ATCC 49748</strain>
    </source>
</reference>
<dbReference type="InterPro" id="IPR007507">
    <property type="entry name" value="Glycos_transf_N"/>
</dbReference>
<dbReference type="GO" id="GO:0009244">
    <property type="term" value="P:lipopolysaccharide core region biosynthetic process"/>
    <property type="evidence" value="ECO:0007669"/>
    <property type="project" value="UniProtKB-UniRule"/>
</dbReference>
<keyword evidence="12" id="KW-0448">Lipopolysaccharide biosynthesis</keyword>
<feature type="site" description="Transition state stabilizer" evidence="11">
    <location>
        <position position="146"/>
    </location>
</feature>
<dbReference type="RefSeq" id="WP_207252210.1">
    <property type="nucleotide sequence ID" value="NZ_JAFMPM010000008.1"/>
</dbReference>
<dbReference type="GO" id="GO:0005886">
    <property type="term" value="C:plasma membrane"/>
    <property type="evidence" value="ECO:0007669"/>
    <property type="project" value="UniProtKB-SubCell"/>
</dbReference>
<keyword evidence="12" id="KW-1003">Cell membrane</keyword>
<organism evidence="15">
    <name type="scientific">Thiothrix fructosivorans</name>
    <dbReference type="NCBI Taxonomy" id="111770"/>
    <lineage>
        <taxon>Bacteria</taxon>
        <taxon>Pseudomonadati</taxon>
        <taxon>Pseudomonadota</taxon>
        <taxon>Gammaproteobacteria</taxon>
        <taxon>Thiotrichales</taxon>
        <taxon>Thiotrichaceae</taxon>
        <taxon>Thiothrix</taxon>
    </lineage>
</organism>
<evidence type="ECO:0000256" key="3">
    <source>
        <dbReference type="ARBA" id="ARBA00006380"/>
    </source>
</evidence>
<dbReference type="PANTHER" id="PTHR42755:SF1">
    <property type="entry name" value="3-DEOXY-D-MANNO-OCTULOSONIC ACID TRANSFERASE, MITOCHONDRIAL-RELATED"/>
    <property type="match status" value="1"/>
</dbReference>
<keyword evidence="7" id="KW-0735">Signal-anchor</keyword>
<dbReference type="Pfam" id="PF04413">
    <property type="entry name" value="Glycos_transf_N"/>
    <property type="match status" value="1"/>
</dbReference>
<dbReference type="Gene3D" id="3.40.50.2000">
    <property type="entry name" value="Glycogen Phosphorylase B"/>
    <property type="match status" value="1"/>
</dbReference>
<evidence type="ECO:0000256" key="8">
    <source>
        <dbReference type="ARBA" id="ARBA00031445"/>
    </source>
</evidence>
<dbReference type="EMBL" id="CP072748">
    <property type="protein sequence ID" value="QTX09321.1"/>
    <property type="molecule type" value="Genomic_DNA"/>
</dbReference>
<evidence type="ECO:0000256" key="10">
    <source>
        <dbReference type="PIRSR" id="PIRSR639901-1"/>
    </source>
</evidence>
<dbReference type="NCBIfam" id="NF004388">
    <property type="entry name" value="PRK05749.1-4"/>
    <property type="match status" value="1"/>
</dbReference>
<sequence length="442" mass="48675">MEGRSDFSPTSRAKARPTGRRVIYTVLMYVLTPLFVLRLLWRSRANPAYRQRMAERFGFAPTLRPCLWLHAVSVGETIAARPLVERLLQAYPHYPLLVTTTTPTGSDTVKRLFGARVEHCYLPYDLPDALGRFLRRTSPVCAIVMETEIWPNLYAACAQRTIPLLVANARLSERSVRGYARVATLVQETLANVSLIAARGEQDAWHFQQLGAYAEQVSVCGNIKFDLQIPAGLVEQGQQLRQQWGAKRLVWVAASTHSGEDEIILRVFAQLRAHVPELLLIIVPRHPERFDAVARLCAASGFASVRRSAGGRVLPETAILVGDSMGEMLLWYACADVACIGGSWVAHGGHNPLEAAAFGIPVVSGVHVHNFADIFPPLCAAGGAVLVQDEAALYAQLHAWLHDVVLRQQAGVAAQIFFRQNQGALDCLIRHINTLMTIRVGG</sequence>
<dbReference type="InterPro" id="IPR038107">
    <property type="entry name" value="Glycos_transf_N_sf"/>
</dbReference>
<feature type="transmembrane region" description="Helical" evidence="12">
    <location>
        <begin position="21"/>
        <end position="41"/>
    </location>
</feature>
<dbReference type="EMBL" id="JAFMPM010000008">
    <property type="protein sequence ID" value="MBO0614483.1"/>
    <property type="molecule type" value="Genomic_DNA"/>
</dbReference>
<dbReference type="Gene3D" id="3.40.50.11720">
    <property type="entry name" value="3-Deoxy-D-manno-octulosonic-acid transferase, N-terminal domain"/>
    <property type="match status" value="1"/>
</dbReference>
<evidence type="ECO:0000256" key="11">
    <source>
        <dbReference type="PIRSR" id="PIRSR639901-2"/>
    </source>
</evidence>
<keyword evidence="16" id="KW-1185">Reference proteome</keyword>
<evidence type="ECO:0000256" key="9">
    <source>
        <dbReference type="ARBA" id="ARBA00049183"/>
    </source>
</evidence>
<evidence type="ECO:0000256" key="7">
    <source>
        <dbReference type="ARBA" id="ARBA00022968"/>
    </source>
</evidence>